<dbReference type="Proteomes" id="UP000002899">
    <property type="component" value="Chromosome III"/>
</dbReference>
<evidence type="ECO:0000256" key="1">
    <source>
        <dbReference type="SAM" id="Phobius"/>
    </source>
</evidence>
<dbReference type="VEuPathDB" id="PiroplasmaDB:BMR1_03g03830"/>
<keyword evidence="1" id="KW-1133">Transmembrane helix</keyword>
<keyword evidence="1" id="KW-0812">Transmembrane</keyword>
<dbReference type="GeneID" id="33043723"/>
<reference evidence="2 3" key="3">
    <citation type="journal article" date="2016" name="Sci. Rep.">
        <title>Genome-wide diversity and gene expression profiling of Babesia microti isolates identify polymorphic genes that mediate host-pathogen interactions.</title>
        <authorList>
            <person name="Silva J.C."/>
            <person name="Cornillot E."/>
            <person name="McCracken C."/>
            <person name="Usmani-Brown S."/>
            <person name="Dwivedi A."/>
            <person name="Ifeonu O.O."/>
            <person name="Crabtree J."/>
            <person name="Gotia H.T."/>
            <person name="Virji A.Z."/>
            <person name="Reynes C."/>
            <person name="Colinge J."/>
            <person name="Kumar V."/>
            <person name="Lawres L."/>
            <person name="Pazzi J.E."/>
            <person name="Pablo J.V."/>
            <person name="Hung C."/>
            <person name="Brancato J."/>
            <person name="Kumari P."/>
            <person name="Orvis J."/>
            <person name="Tretina K."/>
            <person name="Chibucos M."/>
            <person name="Ott S."/>
            <person name="Sadzewicz L."/>
            <person name="Sengamalay N."/>
            <person name="Shetty A.C."/>
            <person name="Su Q."/>
            <person name="Tallon L."/>
            <person name="Fraser C.M."/>
            <person name="Frutos R."/>
            <person name="Molina D.M."/>
            <person name="Krause P.J."/>
            <person name="Ben Mamoun C."/>
        </authorList>
    </citation>
    <scope>NUCLEOTIDE SEQUENCE [LARGE SCALE GENOMIC DNA]</scope>
    <source>
        <strain evidence="2 3">RI</strain>
    </source>
</reference>
<dbReference type="RefSeq" id="XP_021338747.1">
    <property type="nucleotide sequence ID" value="XM_021482201.1"/>
</dbReference>
<feature type="transmembrane region" description="Helical" evidence="1">
    <location>
        <begin position="43"/>
        <end position="63"/>
    </location>
</feature>
<dbReference type="EMBL" id="LN871598">
    <property type="protein sequence ID" value="SJK86610.1"/>
    <property type="molecule type" value="Genomic_DNA"/>
</dbReference>
<organism evidence="2 3">
    <name type="scientific">Babesia microti (strain RI)</name>
    <dbReference type="NCBI Taxonomy" id="1133968"/>
    <lineage>
        <taxon>Eukaryota</taxon>
        <taxon>Sar</taxon>
        <taxon>Alveolata</taxon>
        <taxon>Apicomplexa</taxon>
        <taxon>Aconoidasida</taxon>
        <taxon>Piroplasmida</taxon>
        <taxon>Babesiidae</taxon>
        <taxon>Babesia</taxon>
    </lineage>
</organism>
<protein>
    <submittedName>
        <fullName evidence="2">Uncharacterized protein</fullName>
    </submittedName>
</protein>
<evidence type="ECO:0000313" key="2">
    <source>
        <dbReference type="EMBL" id="SJK86610.1"/>
    </source>
</evidence>
<accession>A0A1R4AC99</accession>
<reference evidence="2 3" key="2">
    <citation type="journal article" date="2013" name="PLoS ONE">
        <title>Whole genome mapping and re-organization of the nuclear and mitochondrial genomes of Babesia microti isolates.</title>
        <authorList>
            <person name="Cornillot E."/>
            <person name="Dassouli A."/>
            <person name="Garg A."/>
            <person name="Pachikara N."/>
            <person name="Randazzo S."/>
            <person name="Depoix D."/>
            <person name="Carcy B."/>
            <person name="Delbecq S."/>
            <person name="Frutos R."/>
            <person name="Silva J.C."/>
            <person name="Sutton R."/>
            <person name="Krause P.J."/>
            <person name="Mamoun C.B."/>
        </authorList>
    </citation>
    <scope>NUCLEOTIDE SEQUENCE [LARGE SCALE GENOMIC DNA]</scope>
    <source>
        <strain evidence="2 3">RI</strain>
    </source>
</reference>
<reference evidence="2 3" key="1">
    <citation type="journal article" date="2012" name="Nucleic Acids Res.">
        <title>Sequencing of the smallest Apicomplexan genome from the human pathogen Babesia microti.</title>
        <authorList>
            <person name="Cornillot E."/>
            <person name="Hadj-Kaddour K."/>
            <person name="Dassouli A."/>
            <person name="Noel B."/>
            <person name="Ranwez V."/>
            <person name="Vacherie B."/>
            <person name="Augagneur Y."/>
            <person name="Bres V."/>
            <person name="Duclos A."/>
            <person name="Randazzo S."/>
            <person name="Carcy B."/>
            <person name="Debierre-Grockiego F."/>
            <person name="Delbecq S."/>
            <person name="Moubri-Menage K."/>
            <person name="Shams-Eldin H."/>
            <person name="Usmani-Brown S."/>
            <person name="Bringaud F."/>
            <person name="Wincker P."/>
            <person name="Vivares C.P."/>
            <person name="Schwarz R.T."/>
            <person name="Schetters T.P."/>
            <person name="Krause P.J."/>
            <person name="Gorenflot A."/>
            <person name="Berry V."/>
            <person name="Barbe V."/>
            <person name="Ben Mamoun C."/>
        </authorList>
    </citation>
    <scope>NUCLEOTIDE SEQUENCE [LARGE SCALE GENOMIC DNA]</scope>
    <source>
        <strain evidence="2 3">RI</strain>
    </source>
</reference>
<gene>
    <name evidence="2" type="ORF">BMR1_03g03830</name>
</gene>
<proteinExistence type="predicted"/>
<keyword evidence="1" id="KW-0472">Membrane</keyword>
<dbReference type="AlphaFoldDB" id="A0A1R4AC99"/>
<keyword evidence="3" id="KW-1185">Reference proteome</keyword>
<name>A0A1R4AC99_BABMR</name>
<sequence length="99" mass="12046">MRDDTVPLVAEKLPIISLTWDELKSVLSWNNIYNNIIQGDSNYFYYVSALTFITLYIVLYIYYKRESYILHYYLLDFSHLNLPRKKCVLTYRQYKEKII</sequence>
<dbReference type="KEGG" id="bmic:BMR1_03g03830"/>
<evidence type="ECO:0000313" key="3">
    <source>
        <dbReference type="Proteomes" id="UP000002899"/>
    </source>
</evidence>